<sequence>MDKYQKPQTPDFDSLDDRVIASASGEPSMVIKTNLDPENIEEDNPYFNKSDQQDPKKFKDYFKE</sequence>
<dbReference type="OrthoDB" id="2469080at2"/>
<dbReference type="Proteomes" id="UP000265801">
    <property type="component" value="Unassembled WGS sequence"/>
</dbReference>
<organism evidence="2 3">
    <name type="scientific">Bacillus salacetis</name>
    <dbReference type="NCBI Taxonomy" id="2315464"/>
    <lineage>
        <taxon>Bacteria</taxon>
        <taxon>Bacillati</taxon>
        <taxon>Bacillota</taxon>
        <taxon>Bacilli</taxon>
        <taxon>Bacillales</taxon>
        <taxon>Bacillaceae</taxon>
        <taxon>Bacillus</taxon>
    </lineage>
</organism>
<evidence type="ECO:0000313" key="2">
    <source>
        <dbReference type="EMBL" id="RIW38414.1"/>
    </source>
</evidence>
<name>A0A3A1R9G5_9BACI</name>
<accession>A0A3A1R9G5</accession>
<evidence type="ECO:0000313" key="3">
    <source>
        <dbReference type="Proteomes" id="UP000265801"/>
    </source>
</evidence>
<reference evidence="2 3" key="1">
    <citation type="submission" date="2018-09" db="EMBL/GenBank/DDBJ databases">
        <title>Bacillus saliacetes sp. nov., isolated from Thai shrimp paste (Ka-pi).</title>
        <authorList>
            <person name="Daroonpunt R."/>
            <person name="Tanasupawat S."/>
            <person name="Yiamsombut S."/>
        </authorList>
    </citation>
    <scope>NUCLEOTIDE SEQUENCE [LARGE SCALE GENOMIC DNA]</scope>
    <source>
        <strain evidence="2 3">SKP7-4</strain>
    </source>
</reference>
<gene>
    <name evidence="2" type="ORF">D3H55_02435</name>
</gene>
<comment type="caution">
    <text evidence="2">The sequence shown here is derived from an EMBL/GenBank/DDBJ whole genome shotgun (WGS) entry which is preliminary data.</text>
</comment>
<evidence type="ECO:0000256" key="1">
    <source>
        <dbReference type="SAM" id="MobiDB-lite"/>
    </source>
</evidence>
<proteinExistence type="predicted"/>
<dbReference type="EMBL" id="QXIR01000002">
    <property type="protein sequence ID" value="RIW38414.1"/>
    <property type="molecule type" value="Genomic_DNA"/>
</dbReference>
<feature type="region of interest" description="Disordered" evidence="1">
    <location>
        <begin position="1"/>
        <end position="64"/>
    </location>
</feature>
<feature type="compositionally biased region" description="Basic and acidic residues" evidence="1">
    <location>
        <begin position="51"/>
        <end position="64"/>
    </location>
</feature>
<keyword evidence="3" id="KW-1185">Reference proteome</keyword>
<protein>
    <submittedName>
        <fullName evidence="2">Uncharacterized protein</fullName>
    </submittedName>
</protein>
<dbReference type="RefSeq" id="WP_119545312.1">
    <property type="nucleotide sequence ID" value="NZ_QXIR01000002.1"/>
</dbReference>
<dbReference type="AlphaFoldDB" id="A0A3A1R9G5"/>